<evidence type="ECO:0000313" key="1">
    <source>
        <dbReference type="EMBL" id="ACV63597.1"/>
    </source>
</evidence>
<evidence type="ECO:0000313" key="2">
    <source>
        <dbReference type="Proteomes" id="UP000002217"/>
    </source>
</evidence>
<dbReference type="STRING" id="485916.Dtox_2832"/>
<dbReference type="Proteomes" id="UP000002217">
    <property type="component" value="Chromosome"/>
</dbReference>
<dbReference type="EMBL" id="CP001720">
    <property type="protein sequence ID" value="ACV63597.1"/>
    <property type="molecule type" value="Genomic_DNA"/>
</dbReference>
<dbReference type="KEGG" id="dae:Dtox_2832"/>
<dbReference type="RefSeq" id="WP_015758290.1">
    <property type="nucleotide sequence ID" value="NC_013216.1"/>
</dbReference>
<keyword evidence="2" id="KW-1185">Reference proteome</keyword>
<organism evidence="1 2">
    <name type="scientific">Desulfofarcimen acetoxidans (strain ATCC 49208 / DSM 771 / KCTC 5769 / VKM B-1644 / 5575)</name>
    <name type="common">Desulfotomaculum acetoxidans</name>
    <dbReference type="NCBI Taxonomy" id="485916"/>
    <lineage>
        <taxon>Bacteria</taxon>
        <taxon>Bacillati</taxon>
        <taxon>Bacillota</taxon>
        <taxon>Clostridia</taxon>
        <taxon>Eubacteriales</taxon>
        <taxon>Peptococcaceae</taxon>
        <taxon>Desulfofarcimen</taxon>
    </lineage>
</organism>
<name>C8W1X6_DESAS</name>
<dbReference type="AlphaFoldDB" id="C8W1X6"/>
<dbReference type="OrthoDB" id="3174166at2"/>
<gene>
    <name evidence="1" type="ordered locus">Dtox_2832</name>
</gene>
<accession>C8W1X6</accession>
<reference evidence="1 2" key="1">
    <citation type="journal article" date="2009" name="Stand. Genomic Sci.">
        <title>Complete genome sequence of Desulfotomaculum acetoxidans type strain (5575).</title>
        <authorList>
            <person name="Spring S."/>
            <person name="Lapidus A."/>
            <person name="Schroder M."/>
            <person name="Gleim D."/>
            <person name="Sims D."/>
            <person name="Meincke L."/>
            <person name="Glavina Del Rio T."/>
            <person name="Tice H."/>
            <person name="Copeland A."/>
            <person name="Cheng J.F."/>
            <person name="Lucas S."/>
            <person name="Chen F."/>
            <person name="Nolan M."/>
            <person name="Bruce D."/>
            <person name="Goodwin L."/>
            <person name="Pitluck S."/>
            <person name="Ivanova N."/>
            <person name="Mavromatis K."/>
            <person name="Mikhailova N."/>
            <person name="Pati A."/>
            <person name="Chen A."/>
            <person name="Palaniappan K."/>
            <person name="Land M."/>
            <person name="Hauser L."/>
            <person name="Chang Y.J."/>
            <person name="Jeffries C.D."/>
            <person name="Chain P."/>
            <person name="Saunders E."/>
            <person name="Brettin T."/>
            <person name="Detter J.C."/>
            <person name="Goker M."/>
            <person name="Bristow J."/>
            <person name="Eisen J.A."/>
            <person name="Markowitz V."/>
            <person name="Hugenholtz P."/>
            <person name="Kyrpides N.C."/>
            <person name="Klenk H.P."/>
            <person name="Han C."/>
        </authorList>
    </citation>
    <scope>NUCLEOTIDE SEQUENCE [LARGE SCALE GENOMIC DNA]</scope>
    <source>
        <strain evidence="2">ATCC 49208 / DSM 771 / VKM B-1644</strain>
    </source>
</reference>
<sequence>MDLSQRIKDIANNHDYFTGLTRDMCTCDKCQAKAPASIFEHSGEGMIIVISCCSSCGEILDIETTRLG</sequence>
<dbReference type="HOGENOM" id="CLU_2787025_0_0_9"/>
<protein>
    <submittedName>
        <fullName evidence="1">Uncharacterized protein</fullName>
    </submittedName>
</protein>
<proteinExistence type="predicted"/>